<gene>
    <name evidence="18" type="primary">gltB</name>
    <name evidence="18" type="ORF">Airi02_005580</name>
</gene>
<dbReference type="InterPro" id="IPR036485">
    <property type="entry name" value="Glu_synth_asu_C_sf"/>
</dbReference>
<dbReference type="CDD" id="cd02808">
    <property type="entry name" value="GltS_FMN"/>
    <property type="match status" value="1"/>
</dbReference>
<dbReference type="InterPro" id="IPR002932">
    <property type="entry name" value="Glu_synthdom"/>
</dbReference>
<keyword evidence="11" id="KW-0560">Oxidoreductase</keyword>
<feature type="domain" description="Glutamine amidotransferase type-2" evidence="17">
    <location>
        <begin position="39"/>
        <end position="425"/>
    </location>
</feature>
<dbReference type="PANTHER" id="PTHR11938:SF133">
    <property type="entry name" value="GLUTAMATE SYNTHASE (NADH)"/>
    <property type="match status" value="1"/>
</dbReference>
<dbReference type="SUPFAM" id="SSF69336">
    <property type="entry name" value="Alpha subunit of glutamate synthase, C-terminal domain"/>
    <property type="match status" value="1"/>
</dbReference>
<evidence type="ECO:0000256" key="8">
    <source>
        <dbReference type="ARBA" id="ARBA00022723"/>
    </source>
</evidence>
<dbReference type="Proteomes" id="UP001165074">
    <property type="component" value="Unassembled WGS sequence"/>
</dbReference>
<evidence type="ECO:0000313" key="18">
    <source>
        <dbReference type="EMBL" id="GLY82626.1"/>
    </source>
</evidence>
<dbReference type="NCBIfam" id="NF008730">
    <property type="entry name" value="PRK11750.1"/>
    <property type="match status" value="1"/>
</dbReference>
<dbReference type="CDD" id="cd00982">
    <property type="entry name" value="gltB_C"/>
    <property type="match status" value="1"/>
</dbReference>
<evidence type="ECO:0000256" key="9">
    <source>
        <dbReference type="ARBA" id="ARBA00022827"/>
    </source>
</evidence>
<evidence type="ECO:0000256" key="5">
    <source>
        <dbReference type="ARBA" id="ARBA00022605"/>
    </source>
</evidence>
<keyword evidence="13" id="KW-0411">Iron-sulfur</keyword>
<evidence type="ECO:0000256" key="6">
    <source>
        <dbReference type="ARBA" id="ARBA00022630"/>
    </source>
</evidence>
<evidence type="ECO:0000256" key="11">
    <source>
        <dbReference type="ARBA" id="ARBA00023002"/>
    </source>
</evidence>
<evidence type="ECO:0000256" key="3">
    <source>
        <dbReference type="ARBA" id="ARBA00001974"/>
    </source>
</evidence>
<dbReference type="InterPro" id="IPR013785">
    <property type="entry name" value="Aldolase_TIM"/>
</dbReference>
<dbReference type="GO" id="GO:0006537">
    <property type="term" value="P:glutamate biosynthetic process"/>
    <property type="evidence" value="ECO:0007669"/>
    <property type="project" value="UniProtKB-KW"/>
</dbReference>
<evidence type="ECO:0000256" key="12">
    <source>
        <dbReference type="ARBA" id="ARBA00023004"/>
    </source>
</evidence>
<keyword evidence="15" id="KW-0003">3Fe-4S</keyword>
<keyword evidence="6" id="KW-0285">Flavoprotein</keyword>
<dbReference type="Gene3D" id="2.160.20.60">
    <property type="entry name" value="Glutamate synthase, alpha subunit, C-terminal domain"/>
    <property type="match status" value="1"/>
</dbReference>
<dbReference type="EMBL" id="BSTK01000001">
    <property type="protein sequence ID" value="GLY82626.1"/>
    <property type="molecule type" value="Genomic_DNA"/>
</dbReference>
<dbReference type="PROSITE" id="PS51278">
    <property type="entry name" value="GATASE_TYPE_2"/>
    <property type="match status" value="1"/>
</dbReference>
<name>A0A9W6VY96_9ACTN</name>
<dbReference type="GO" id="GO:0015930">
    <property type="term" value="F:glutamate synthase activity"/>
    <property type="evidence" value="ECO:0007669"/>
    <property type="project" value="InterPro"/>
</dbReference>
<keyword evidence="9" id="KW-0274">FAD</keyword>
<reference evidence="18" key="1">
    <citation type="submission" date="2023-03" db="EMBL/GenBank/DDBJ databases">
        <title>Actinoallomurus iriomotensis NBRC 103684.</title>
        <authorList>
            <person name="Ichikawa N."/>
            <person name="Sato H."/>
            <person name="Tonouchi N."/>
        </authorList>
    </citation>
    <scope>NUCLEOTIDE SEQUENCE</scope>
    <source>
        <strain evidence="18">NBRC 103684</strain>
    </source>
</reference>
<dbReference type="GO" id="GO:0046872">
    <property type="term" value="F:metal ion binding"/>
    <property type="evidence" value="ECO:0007669"/>
    <property type="project" value="UniProtKB-KW"/>
</dbReference>
<evidence type="ECO:0000256" key="14">
    <source>
        <dbReference type="ARBA" id="ARBA00023164"/>
    </source>
</evidence>
<keyword evidence="5" id="KW-0028">Amino-acid biosynthesis</keyword>
<dbReference type="GO" id="GO:0051538">
    <property type="term" value="F:3 iron, 4 sulfur cluster binding"/>
    <property type="evidence" value="ECO:0007669"/>
    <property type="project" value="UniProtKB-KW"/>
</dbReference>
<dbReference type="Pfam" id="PF04898">
    <property type="entry name" value="Glu_syn_central"/>
    <property type="match status" value="1"/>
</dbReference>
<dbReference type="FunFam" id="3.60.20.10:FF:000001">
    <property type="entry name" value="Glutamate synthase, large subunit"/>
    <property type="match status" value="1"/>
</dbReference>
<dbReference type="GO" id="GO:0019676">
    <property type="term" value="P:ammonia assimilation cycle"/>
    <property type="evidence" value="ECO:0007669"/>
    <property type="project" value="TreeGrafter"/>
</dbReference>
<dbReference type="Gene3D" id="3.20.20.70">
    <property type="entry name" value="Aldolase class I"/>
    <property type="match status" value="2"/>
</dbReference>
<comment type="cofactor">
    <cofactor evidence="3">
        <name>FAD</name>
        <dbReference type="ChEBI" id="CHEBI:57692"/>
    </cofactor>
</comment>
<keyword evidence="7" id="KW-0288">FMN</keyword>
<evidence type="ECO:0000256" key="10">
    <source>
        <dbReference type="ARBA" id="ARBA00022962"/>
    </source>
</evidence>
<dbReference type="FunFam" id="3.20.20.70:FF:000031">
    <property type="entry name" value="Glutamate synthase 1 [NADH]"/>
    <property type="match status" value="1"/>
</dbReference>
<evidence type="ECO:0000256" key="2">
    <source>
        <dbReference type="ARBA" id="ARBA00001927"/>
    </source>
</evidence>
<dbReference type="InterPro" id="IPR006982">
    <property type="entry name" value="Glu_synth_centr_N"/>
</dbReference>
<keyword evidence="8" id="KW-0479">Metal-binding</keyword>
<dbReference type="SUPFAM" id="SSF56235">
    <property type="entry name" value="N-terminal nucleophile aminohydrolases (Ntn hydrolases)"/>
    <property type="match status" value="1"/>
</dbReference>
<evidence type="ECO:0000256" key="7">
    <source>
        <dbReference type="ARBA" id="ARBA00022643"/>
    </source>
</evidence>
<dbReference type="Pfam" id="PF01493">
    <property type="entry name" value="GXGXG"/>
    <property type="match status" value="1"/>
</dbReference>
<evidence type="ECO:0000256" key="13">
    <source>
        <dbReference type="ARBA" id="ARBA00023014"/>
    </source>
</evidence>
<keyword evidence="10" id="KW-0315">Glutamine amidotransferase</keyword>
<evidence type="ECO:0000256" key="15">
    <source>
        <dbReference type="ARBA" id="ARBA00023291"/>
    </source>
</evidence>
<evidence type="ECO:0000256" key="4">
    <source>
        <dbReference type="ARBA" id="ARBA00009716"/>
    </source>
</evidence>
<accession>A0A9W6VY96</accession>
<dbReference type="SUPFAM" id="SSF51395">
    <property type="entry name" value="FMN-linked oxidoreductases"/>
    <property type="match status" value="1"/>
</dbReference>
<dbReference type="FunFam" id="3.20.20.70:FF:000053">
    <property type="entry name" value="Glutamate synthase large subunit"/>
    <property type="match status" value="1"/>
</dbReference>
<evidence type="ECO:0000313" key="19">
    <source>
        <dbReference type="Proteomes" id="UP001165074"/>
    </source>
</evidence>
<keyword evidence="14" id="KW-0314">Glutamate biosynthesis</keyword>
<comment type="pathway">
    <text evidence="16">Amino-acid biosynthesis.</text>
</comment>
<evidence type="ECO:0000256" key="16">
    <source>
        <dbReference type="ARBA" id="ARBA00029440"/>
    </source>
</evidence>
<comment type="cofactor">
    <cofactor evidence="1">
        <name>FMN</name>
        <dbReference type="ChEBI" id="CHEBI:58210"/>
    </cofactor>
</comment>
<dbReference type="FunFam" id="2.160.20.60:FF:000001">
    <property type="entry name" value="Glutamate synthase, large subunit"/>
    <property type="match status" value="1"/>
</dbReference>
<dbReference type="InterPro" id="IPR002489">
    <property type="entry name" value="Glu_synth_asu_C"/>
</dbReference>
<comment type="cofactor">
    <cofactor evidence="2">
        <name>[3Fe-4S] cluster</name>
        <dbReference type="ChEBI" id="CHEBI:21137"/>
    </cofactor>
</comment>
<comment type="caution">
    <text evidence="18">The sequence shown here is derived from an EMBL/GenBank/DDBJ whole genome shotgun (WGS) entry which is preliminary data.</text>
</comment>
<evidence type="ECO:0000256" key="1">
    <source>
        <dbReference type="ARBA" id="ARBA00001917"/>
    </source>
</evidence>
<comment type="similarity">
    <text evidence="4">Belongs to the glutamate synthase family.</text>
</comment>
<dbReference type="InterPro" id="IPR029055">
    <property type="entry name" value="Ntn_hydrolases_N"/>
</dbReference>
<protein>
    <submittedName>
        <fullName evidence="18">Glutamate synthase</fullName>
    </submittedName>
</protein>
<dbReference type="PANTHER" id="PTHR11938">
    <property type="entry name" value="FAD NADPH DEHYDROGENASE/OXIDOREDUCTASE"/>
    <property type="match status" value="1"/>
</dbReference>
<dbReference type="Pfam" id="PF00310">
    <property type="entry name" value="GATase_2"/>
    <property type="match status" value="1"/>
</dbReference>
<organism evidence="18 19">
    <name type="scientific">Actinoallomurus iriomotensis</name>
    <dbReference type="NCBI Taxonomy" id="478107"/>
    <lineage>
        <taxon>Bacteria</taxon>
        <taxon>Bacillati</taxon>
        <taxon>Actinomycetota</taxon>
        <taxon>Actinomycetes</taxon>
        <taxon>Streptosporangiales</taxon>
        <taxon>Thermomonosporaceae</taxon>
        <taxon>Actinoallomurus</taxon>
    </lineage>
</organism>
<dbReference type="InterPro" id="IPR017932">
    <property type="entry name" value="GATase_2_dom"/>
</dbReference>
<proteinExistence type="inferred from homology"/>
<keyword evidence="19" id="KW-1185">Reference proteome</keyword>
<keyword evidence="12" id="KW-0408">Iron</keyword>
<sequence length="1525" mass="165427">MKEQTETTGGLMVPAAMTPGQGRVERQGLYDPANEHDACGVGMVADLGGRKSHDIVVKALTVLRNLDHRGAKGAEPDDGDGAGILTQIPDELFREAVDFTLPELGAYAAGIAFLPADAGERAEAVETIERIADEEGLTVLGWRELPYDPHFCGPTARRVMPHFAQLFVTARSGARELELDRLVFCARERMEQDARVYFPSLSSRTIVYKGMLTTPQLEPFFPDLSDRRYASAIALVHSRFSTNTFPAWELAHPYRFIAHNGEINTVKGNRNWMRAREALLSSDVLAGDLSRIFPVIDIDASDTASFDECLELLHLGGRSLPHAVLMMIPEAWENHAEMDPARRAFYEFHSTLMEAWDGPASVTFTDGTVVGAVLDRNGLRPGRFWVTDDGFVVLASEAGVLDIEPSKVVRKGRLQPGRIFLVDTAQGRIVEDDEIKAELAAEHPYEEWLHAGLIRFEELPQRELQHITHETLVRRQQIFGYTSEELKILLAPMARTGAEPIGSMGTDTPPAVLSSRSRQLFDYFKQLFAQVTNPPLDAIREELVTSLQSTLGPEGNLLAPGPHSCRRLVLPTPILDNEELAKIVHVNDEGDLPGFAPYVVSGLYDVAGGGAALSQRLEEICDEVSAAIENGARILVLSDRGAGHSRAPIPSLLLTGAVHHHLIREKSRTRVGLVVETADARECHHMALLIGYGASAVNPYLAIETVEDLVEAGDLAVDRTTAVRNLVKAYGKGVLKIMSKMGVSTVASYTGAQIFEAIGLGAEVIDECFAGTTSRLGGVGFDVLAEEVAQRHRRAYPPNGNGPAHRTLEVGGEYQWRREGEHHLFNPETVFKLQHSTRTRRYELFKDYTRLVDDQAARLMTLRGLFELREGARPPVPIEEVEPVESIVKRFSTGAMSYGSISAEAHENLAIAMNRIGGKSNTGEGGEDPERFIPDGNGDLRRSAIKQVASGRFGVTSEYLTNADDLQIKMAQGAKPGEGGQLPAHKVYPWIAKTRHSTPGVGLISPPPHHDIYSIEDLAQLIHDLKNANPAARVHVKLVAEVGVGTVAAGVSKAHADVVLISGHDGGTGASPLTSIKHAGAPWELGLAETQQTLLLNGLRDRIVVQTDGQMKTGRDVVIAALLGAEEFGFATAPLVVSGCVMMRVCHLDTCPVGVATQNPELRKRFSGKPEFVVNFFEFIAEEVREYLAALGFRSIDEAIGHVELIDTAKAVDHWKASGLDLTPILHKPDLPEGTPLRNTTGQDHGLEKALDNTLIQLAEGAIAYGHATKLEMPVRNVNRTVGTMLGHEVTRKWGAGGLPDDTIDITFTGSAGQSFGAFVPRGVTLRLIGDANDYLGKGLSGGRITVRPPADSPFAAEEQIIAGNVMLYGATSGEAFIRGVVGERFCVRNSGATAVVEGVGDHGCEYMTGGRAVVLGPTGRNFAAGMSGGIAYVLDLRRERINLEMVDLEPLEEDDRAYLRDIVTRHHAETGSEVAAGLLADWDAAVTRFGKIMPRDYKRVLTARARAEAEGRDIDEAVMAASNG</sequence>
<dbReference type="Pfam" id="PF01645">
    <property type="entry name" value="Glu_synthase"/>
    <property type="match status" value="1"/>
</dbReference>
<dbReference type="CDD" id="cd00713">
    <property type="entry name" value="GltS"/>
    <property type="match status" value="1"/>
</dbReference>
<evidence type="ECO:0000259" key="17">
    <source>
        <dbReference type="PROSITE" id="PS51278"/>
    </source>
</evidence>
<dbReference type="Gene3D" id="3.60.20.10">
    <property type="entry name" value="Glutamine Phosphoribosylpyrophosphate, subunit 1, domain 1"/>
    <property type="match status" value="1"/>
</dbReference>
<dbReference type="InterPro" id="IPR050711">
    <property type="entry name" value="ET-N_metabolism_enzyme"/>
</dbReference>